<dbReference type="Pfam" id="PF15704">
    <property type="entry name" value="Mt_ATP_synt"/>
    <property type="match status" value="1"/>
</dbReference>
<dbReference type="AlphaFoldDB" id="A0A1D2A807"/>
<proteinExistence type="predicted"/>
<name>A0A1D2A807_AUXPR</name>
<dbReference type="InterPro" id="IPR031432">
    <property type="entry name" value="MGP1"/>
</dbReference>
<gene>
    <name evidence="1" type="ORF">g.101147</name>
</gene>
<organism evidence="1">
    <name type="scientific">Auxenochlorella protothecoides</name>
    <name type="common">Green microalga</name>
    <name type="synonym">Chlorella protothecoides</name>
    <dbReference type="NCBI Taxonomy" id="3075"/>
    <lineage>
        <taxon>Eukaryota</taxon>
        <taxon>Viridiplantae</taxon>
        <taxon>Chlorophyta</taxon>
        <taxon>core chlorophytes</taxon>
        <taxon>Trebouxiophyceae</taxon>
        <taxon>Chlorellales</taxon>
        <taxon>Chlorellaceae</taxon>
        <taxon>Auxenochlorella</taxon>
    </lineage>
</organism>
<sequence>VSLPGCPIHPLVPVPEYLTLLFDWISGRSAPGERLSGGHHTTIMALLALATRTGLRRLMPEVRALAQGAHLRFFAEAAAQQREEDPILTLFRENQRQFREFLKGLQGIPFPLSGEKTAVAQYKDRVEALRSEVGARTVEDAVREELAAAAARQPASLAELTAALSASSDPAAVAAHDALVAWAQDVSDWLEDFEDRRGDDLPDAAATAAVEAELASGRLLSGPDARSDVHPAESEFWTKAAEWEAGLERVGALLAALPEVPITDARVAELVTGEYQALVDQARTVVADELAKADDLTGAGTGGLPEEIKPKLA</sequence>
<protein>
    <submittedName>
        <fullName evidence="1">Uncharacterized protein</fullName>
    </submittedName>
</protein>
<feature type="non-terminal residue" evidence="1">
    <location>
        <position position="1"/>
    </location>
</feature>
<dbReference type="EMBL" id="GDKF01003334">
    <property type="protein sequence ID" value="JAT75288.1"/>
    <property type="molecule type" value="Transcribed_RNA"/>
</dbReference>
<accession>A0A1D2A807</accession>
<evidence type="ECO:0000313" key="1">
    <source>
        <dbReference type="EMBL" id="JAT75288.1"/>
    </source>
</evidence>
<reference evidence="1" key="1">
    <citation type="submission" date="2015-08" db="EMBL/GenBank/DDBJ databases">
        <authorList>
            <person name="Babu N.S."/>
            <person name="Beckwith C.J."/>
            <person name="Beseler K.G."/>
            <person name="Brison A."/>
            <person name="Carone J.V."/>
            <person name="Caskin T.P."/>
            <person name="Diamond M."/>
            <person name="Durham M.E."/>
            <person name="Foxe J.M."/>
            <person name="Go M."/>
            <person name="Henderson B.A."/>
            <person name="Jones I.B."/>
            <person name="McGettigan J.A."/>
            <person name="Micheletti S.J."/>
            <person name="Nasrallah M.E."/>
            <person name="Ortiz D."/>
            <person name="Piller C.R."/>
            <person name="Privatt S.R."/>
            <person name="Schneider S.L."/>
            <person name="Sharp S."/>
            <person name="Smith T.C."/>
            <person name="Stanton J.D."/>
            <person name="Ullery H.E."/>
            <person name="Wilson R.J."/>
            <person name="Serrano M.G."/>
            <person name="Buck G."/>
            <person name="Lee V."/>
            <person name="Wang Y."/>
            <person name="Carvalho R."/>
            <person name="Voegtly L."/>
            <person name="Shi R."/>
            <person name="Duckworth R."/>
            <person name="Johnson A."/>
            <person name="Loviza R."/>
            <person name="Walstead R."/>
            <person name="Shah Z."/>
            <person name="Kiflezghi M."/>
            <person name="Wade K."/>
            <person name="Ball S.L."/>
            <person name="Bradley K.W."/>
            <person name="Asai D.J."/>
            <person name="Bowman C.A."/>
            <person name="Russell D.A."/>
            <person name="Pope W.H."/>
            <person name="Jacobs-Sera D."/>
            <person name="Hendrix R.W."/>
            <person name="Hatfull G.F."/>
        </authorList>
    </citation>
    <scope>NUCLEOTIDE SEQUENCE</scope>
</reference>